<dbReference type="GO" id="GO:0016798">
    <property type="term" value="F:hydrolase activity, acting on glycosyl bonds"/>
    <property type="evidence" value="ECO:0007669"/>
    <property type="project" value="UniProtKB-KW"/>
</dbReference>
<dbReference type="InterPro" id="IPR017853">
    <property type="entry name" value="GH"/>
</dbReference>
<dbReference type="eggNOG" id="COG0366">
    <property type="taxonomic scope" value="Bacteria"/>
</dbReference>
<dbReference type="Pfam" id="PF00128">
    <property type="entry name" value="Alpha-amylase"/>
    <property type="match status" value="1"/>
</dbReference>
<dbReference type="InterPro" id="IPR006047">
    <property type="entry name" value="GH13_cat_dom"/>
</dbReference>
<dbReference type="RefSeq" id="WP_009574941.1">
    <property type="nucleotide sequence ID" value="NZ_AEIG01000015.1"/>
</dbReference>
<keyword evidence="2" id="KW-0326">Glycosidase</keyword>
<dbReference type="InterPro" id="IPR019492">
    <property type="entry name" value="Cyclo-malto-dextrinase_C"/>
</dbReference>
<organism evidence="3 4">
    <name type="scientific">Aequoribacter fuscus</name>
    <dbReference type="NCBI Taxonomy" id="2518989"/>
    <lineage>
        <taxon>Bacteria</taxon>
        <taxon>Pseudomonadati</taxon>
        <taxon>Pseudomonadota</taxon>
        <taxon>Gammaproteobacteria</taxon>
        <taxon>Cellvibrionales</taxon>
        <taxon>Halieaceae</taxon>
        <taxon>Aequoribacter</taxon>
    </lineage>
</organism>
<dbReference type="SUPFAM" id="SSF51011">
    <property type="entry name" value="Glycosyl hydrolase domain"/>
    <property type="match status" value="1"/>
</dbReference>
<dbReference type="InterPro" id="IPR014756">
    <property type="entry name" value="Ig_E-set"/>
</dbReference>
<reference evidence="3 4" key="1">
    <citation type="journal article" date="2011" name="J. Bacteriol.">
        <title>Genome sequence of strain IMCC3088, a proteorhodopsin-containing marine bacterium belonging to the OM60/NOR5 clade.</title>
        <authorList>
            <person name="Jang Y."/>
            <person name="Oh H.M."/>
            <person name="Kang I."/>
            <person name="Lee K."/>
            <person name="Yang S.J."/>
            <person name="Cho J.C."/>
        </authorList>
    </citation>
    <scope>NUCLEOTIDE SEQUENCE [LARGE SCALE GENOMIC DNA]</scope>
    <source>
        <strain evidence="3 4">IMCC3088</strain>
    </source>
</reference>
<accession>F3KZU7</accession>
<dbReference type="EMBL" id="AEIG01000015">
    <property type="protein sequence ID" value="EGG30401.1"/>
    <property type="molecule type" value="Genomic_DNA"/>
</dbReference>
<dbReference type="CDD" id="cd11340">
    <property type="entry name" value="AmyAc_bac_CMD_like_3"/>
    <property type="match status" value="1"/>
</dbReference>
<dbReference type="Pfam" id="PF09087">
    <property type="entry name" value="Cyc-maltodext_N"/>
    <property type="match status" value="1"/>
</dbReference>
<dbReference type="Proteomes" id="UP000005615">
    <property type="component" value="Unassembled WGS sequence"/>
</dbReference>
<dbReference type="PANTHER" id="PTHR10357:SF210">
    <property type="entry name" value="MALTODEXTRIN GLUCOSIDASE"/>
    <property type="match status" value="1"/>
</dbReference>
<dbReference type="SUPFAM" id="SSF81296">
    <property type="entry name" value="E set domains"/>
    <property type="match status" value="1"/>
</dbReference>
<dbReference type="SUPFAM" id="SSF51445">
    <property type="entry name" value="(Trans)glycosidases"/>
    <property type="match status" value="1"/>
</dbReference>
<keyword evidence="1" id="KW-0378">Hydrolase</keyword>
<dbReference type="GO" id="GO:0005975">
    <property type="term" value="P:carbohydrate metabolic process"/>
    <property type="evidence" value="ECO:0007669"/>
    <property type="project" value="InterPro"/>
</dbReference>
<dbReference type="Gene3D" id="3.20.20.80">
    <property type="entry name" value="Glycosidases"/>
    <property type="match status" value="1"/>
</dbReference>
<protein>
    <submittedName>
        <fullName evidence="3">Neopullulanase</fullName>
    </submittedName>
</protein>
<dbReference type="Gene3D" id="2.60.40.1180">
    <property type="entry name" value="Golgi alpha-mannosidase II"/>
    <property type="match status" value="1"/>
</dbReference>
<dbReference type="InterPro" id="IPR015171">
    <property type="entry name" value="Cyc-maltodext_N"/>
</dbReference>
<dbReference type="Pfam" id="PF10438">
    <property type="entry name" value="Cyc-maltodext_C"/>
    <property type="match status" value="1"/>
</dbReference>
<keyword evidence="4" id="KW-1185">Reference proteome</keyword>
<comment type="caution">
    <text evidence="3">The sequence shown here is derived from an EMBL/GenBank/DDBJ whole genome shotgun (WGS) entry which is preliminary data.</text>
</comment>
<evidence type="ECO:0000256" key="2">
    <source>
        <dbReference type="ARBA" id="ARBA00023295"/>
    </source>
</evidence>
<gene>
    <name evidence="3" type="ORF">IMCC3088_540</name>
</gene>
<dbReference type="SMART" id="SM00642">
    <property type="entry name" value="Aamy"/>
    <property type="match status" value="1"/>
</dbReference>
<dbReference type="OrthoDB" id="9805159at2"/>
<dbReference type="AlphaFoldDB" id="F3KZU7"/>
<evidence type="ECO:0000313" key="4">
    <source>
        <dbReference type="Proteomes" id="UP000005615"/>
    </source>
</evidence>
<name>F3KZU7_9GAMM</name>
<evidence type="ECO:0000313" key="3">
    <source>
        <dbReference type="EMBL" id="EGG30401.1"/>
    </source>
</evidence>
<proteinExistence type="predicted"/>
<dbReference type="STRING" id="2518989.IMCC3088_540"/>
<dbReference type="PANTHER" id="PTHR10357">
    <property type="entry name" value="ALPHA-AMYLASE FAMILY MEMBER"/>
    <property type="match status" value="1"/>
</dbReference>
<dbReference type="InterPro" id="IPR013780">
    <property type="entry name" value="Glyco_hydro_b"/>
</dbReference>
<dbReference type="Gene3D" id="2.60.40.10">
    <property type="entry name" value="Immunoglobulins"/>
    <property type="match status" value="1"/>
</dbReference>
<sequence length="617" mass="69554">MAKINLKNVCFVVVSLCLAANVSAELRVDPPNWWVGMANQELELLIHGDNVGRAQLEVGVADDTVQLVDIKPADSDNYLIVNLLIAPEAKEQTLELRFSGAVDYTLNYLLKARDPALGAGQGYDASDVIYLLTPDRFANGDSSNDRVEGMQEQVVDRSAPYGRHGGDLQGVREHLDYLQDLGVTQLWMNPVLENDQAEQSYHGYAITDHYRIDPRYGDLALMMTLANEARARGIQFIWDVIPNHSGSYHWWMQDLPFKDWVNYPDSRQRTNHRRESVQDPYSIASDRENFQSGWFVDAMPDLNQRNPHMARYLIQNTIWWIETLGLSGLRVDTYPYSDKAFMAQWNAALLAEYPNLNSVGEEWSLNPSIVAYWQDGKHNSDGYLGSSPAMMDFPLNDSLLKAVAESEAWNTGLTRVYQTLANDFVYANPNDLVIFPDNHDMSRVFSQVNESVSATKMALAMIATLRGIPQIFYGTEILMHNRGTESHGVIRSDFPGGWAGDAVNARTGAGLSEEQLEFQQWTRELLNWRRQQVAIHKGDFRHKAPFEGLYAYRRTYQSSTVLVLVNNLDVPRNVPRAEVSELTGDSNLWADALSNESIDFSKAVAVPPKSVLILQTP</sequence>
<dbReference type="InterPro" id="IPR013783">
    <property type="entry name" value="Ig-like_fold"/>
</dbReference>
<evidence type="ECO:0000256" key="1">
    <source>
        <dbReference type="ARBA" id="ARBA00022801"/>
    </source>
</evidence>